<proteinExistence type="predicted"/>
<evidence type="ECO:0000259" key="1">
    <source>
        <dbReference type="Pfam" id="PF13643"/>
    </source>
</evidence>
<sequence>MKKNDYFPPIFKEDAFHCPHCNVYANQYYSHICATRAHGIYSPLIKLKTFEETFDAEWTVSKCQKCCEYIIWYKDNIIHPKKNFISPPNSDLDEDIQADYLEAANILSESPRSSAALLRLALQKLCKQLGEKGDNINDDIKSMVSKGLNPHVQKALDALRITGNNAVHPGEINLQEEPGRVIKLFQLINFIANKMITEPNEIESIYSELPESAKGAVDKRDGRS</sequence>
<dbReference type="EMBL" id="FQVF01000018">
    <property type="protein sequence ID" value="SHG22945.1"/>
    <property type="molecule type" value="Genomic_DNA"/>
</dbReference>
<dbReference type="Proteomes" id="UP000184517">
    <property type="component" value="Unassembled WGS sequence"/>
</dbReference>
<dbReference type="Pfam" id="PF13643">
    <property type="entry name" value="DUF4145"/>
    <property type="match status" value="1"/>
</dbReference>
<organism evidence="2 3">
    <name type="scientific">Marinomonas polaris DSM 16579</name>
    <dbReference type="NCBI Taxonomy" id="1122206"/>
    <lineage>
        <taxon>Bacteria</taxon>
        <taxon>Pseudomonadati</taxon>
        <taxon>Pseudomonadota</taxon>
        <taxon>Gammaproteobacteria</taxon>
        <taxon>Oceanospirillales</taxon>
        <taxon>Oceanospirillaceae</taxon>
        <taxon>Marinomonas</taxon>
    </lineage>
</organism>
<protein>
    <recommendedName>
        <fullName evidence="1">DUF4145 domain-containing protein</fullName>
    </recommendedName>
</protein>
<accession>A0A1M5I3Q2</accession>
<dbReference type="AlphaFoldDB" id="A0A1M5I3Q2"/>
<evidence type="ECO:0000313" key="3">
    <source>
        <dbReference type="Proteomes" id="UP000184517"/>
    </source>
</evidence>
<evidence type="ECO:0000313" key="2">
    <source>
        <dbReference type="EMBL" id="SHG22945.1"/>
    </source>
</evidence>
<gene>
    <name evidence="2" type="ORF">SAMN02745753_03501</name>
</gene>
<dbReference type="OrthoDB" id="9808624at2"/>
<dbReference type="STRING" id="1122206.SAMN02745753_03501"/>
<keyword evidence="3" id="KW-1185">Reference proteome</keyword>
<dbReference type="InterPro" id="IPR025285">
    <property type="entry name" value="DUF4145"/>
</dbReference>
<feature type="domain" description="DUF4145" evidence="1">
    <location>
        <begin position="102"/>
        <end position="174"/>
    </location>
</feature>
<reference evidence="3" key="1">
    <citation type="submission" date="2016-11" db="EMBL/GenBank/DDBJ databases">
        <authorList>
            <person name="Varghese N."/>
            <person name="Submissions S."/>
        </authorList>
    </citation>
    <scope>NUCLEOTIDE SEQUENCE [LARGE SCALE GENOMIC DNA]</scope>
    <source>
        <strain evidence="3">DSM 16579</strain>
    </source>
</reference>
<dbReference type="RefSeq" id="WP_072840955.1">
    <property type="nucleotide sequence ID" value="NZ_FQVF01000018.1"/>
</dbReference>
<name>A0A1M5I3Q2_9GAMM</name>